<gene>
    <name evidence="1" type="ORF">SAMN04515675_5352</name>
</gene>
<keyword evidence="2" id="KW-1185">Reference proteome</keyword>
<sequence length="256" mass="28344">MSPSEILSEINGLPFVNSHFNSTKLLTLVAVVRRNIAGSELPLATYLQPDFATALYHQHVEGAPEFPPHQALNNAEQFMLAEAKSNLKALLPQWSKLFDLPVNIYKLLTQQVSLTNPVLPQQMFLGEAAFTSMTDLEELLVHELSHIWCSMIAEIYDFQLKDSANNYVLPSGTGGKNPRGVLLACLFAVSAVNYHKRLVASGSVRARPERLDFLHQYFLQSLATLQASAELSEIGKLITSRLDTFSSELTTDTVQG</sequence>
<organism evidence="1 2">
    <name type="scientific">Pseudomonas costantinii</name>
    <dbReference type="NCBI Taxonomy" id="168469"/>
    <lineage>
        <taxon>Bacteria</taxon>
        <taxon>Pseudomonadati</taxon>
        <taxon>Pseudomonadota</taxon>
        <taxon>Gammaproteobacteria</taxon>
        <taxon>Pseudomonadales</taxon>
        <taxon>Pseudomonadaceae</taxon>
        <taxon>Pseudomonas</taxon>
    </lineage>
</organism>
<name>A0A1H5IJN5_9PSED</name>
<evidence type="ECO:0008006" key="3">
    <source>
        <dbReference type="Google" id="ProtNLM"/>
    </source>
</evidence>
<reference evidence="1 2" key="1">
    <citation type="submission" date="2016-10" db="EMBL/GenBank/DDBJ databases">
        <authorList>
            <person name="Varghese N."/>
            <person name="Submissions S."/>
        </authorList>
    </citation>
    <scope>NUCLEOTIDE SEQUENCE [LARGE SCALE GENOMIC DNA]</scope>
    <source>
        <strain evidence="1 2">BS2773</strain>
    </source>
</reference>
<accession>A0A1H5IJN5</accession>
<comment type="caution">
    <text evidence="1">The sequence shown here is derived from an EMBL/GenBank/DDBJ whole genome shotgun (WGS) entry which is preliminary data.</text>
</comment>
<evidence type="ECO:0000313" key="1">
    <source>
        <dbReference type="EMBL" id="SEE40377.1"/>
    </source>
</evidence>
<dbReference type="Proteomes" id="UP000182179">
    <property type="component" value="Unassembled WGS sequence"/>
</dbReference>
<protein>
    <recommendedName>
        <fullName evidence="3">Peptidase M48 domain-containing protein</fullName>
    </recommendedName>
</protein>
<evidence type="ECO:0000313" key="2">
    <source>
        <dbReference type="Proteomes" id="UP000182179"/>
    </source>
</evidence>
<dbReference type="EMBL" id="FNTS01000002">
    <property type="protein sequence ID" value="SEE40377.1"/>
    <property type="molecule type" value="Genomic_DNA"/>
</dbReference>
<proteinExistence type="predicted"/>